<keyword evidence="1" id="KW-0812">Transmembrane</keyword>
<protein>
    <recommendedName>
        <fullName evidence="2">CAAX prenyl protease 2/Lysostaphin resistance protein A-like domain-containing protein</fullName>
    </recommendedName>
</protein>
<dbReference type="GO" id="GO:0004175">
    <property type="term" value="F:endopeptidase activity"/>
    <property type="evidence" value="ECO:0007669"/>
    <property type="project" value="UniProtKB-ARBA"/>
</dbReference>
<evidence type="ECO:0000256" key="1">
    <source>
        <dbReference type="SAM" id="Phobius"/>
    </source>
</evidence>
<feature type="transmembrane region" description="Helical" evidence="1">
    <location>
        <begin position="31"/>
        <end position="49"/>
    </location>
</feature>
<gene>
    <name evidence="3" type="ORF">SAMN05421670_1422</name>
</gene>
<reference evidence="4" key="1">
    <citation type="submission" date="2016-10" db="EMBL/GenBank/DDBJ databases">
        <authorList>
            <person name="Varghese N."/>
            <person name="Submissions S."/>
        </authorList>
    </citation>
    <scope>NUCLEOTIDE SEQUENCE [LARGE SCALE GENOMIC DNA]</scope>
    <source>
        <strain evidence="4">DSM 11706</strain>
    </source>
</reference>
<evidence type="ECO:0000313" key="4">
    <source>
        <dbReference type="Proteomes" id="UP000198734"/>
    </source>
</evidence>
<dbReference type="InterPro" id="IPR003675">
    <property type="entry name" value="Rce1/LyrA-like_dom"/>
</dbReference>
<dbReference type="RefSeq" id="WP_175496188.1">
    <property type="nucleotide sequence ID" value="NZ_CP183885.1"/>
</dbReference>
<dbReference type="AlphaFoldDB" id="A0A1I5WSB6"/>
<dbReference type="EMBL" id="FOXU01000001">
    <property type="protein sequence ID" value="SFQ22675.1"/>
    <property type="molecule type" value="Genomic_DNA"/>
</dbReference>
<sequence>MFRQLSIYQLVFSLFLAYFLSWITFSNEEVFWYFYTFSVFFLMAAFFYFSKMEEDNNSVRLIFLGVMFGVFAYAGILVSYLLIDMGPASWTNSIDKFLNHFGPSAIWHYLLLVFIIAPGEEVFWRGLIQQKLKKFMKPKYAVVLSSLLFGLSFIFTGFWIGILGGFFVGIIFGILYEWKRSITAIVLAHITLLVLLFLILPIT</sequence>
<dbReference type="STRING" id="126156.SAMN05421670_1422"/>
<proteinExistence type="predicted"/>
<feature type="transmembrane region" description="Helical" evidence="1">
    <location>
        <begin position="7"/>
        <end position="25"/>
    </location>
</feature>
<feature type="domain" description="CAAX prenyl protease 2/Lysostaphin resistance protein A-like" evidence="2">
    <location>
        <begin position="104"/>
        <end position="191"/>
    </location>
</feature>
<evidence type="ECO:0000313" key="3">
    <source>
        <dbReference type="EMBL" id="SFQ22675.1"/>
    </source>
</evidence>
<feature type="transmembrane region" description="Helical" evidence="1">
    <location>
        <begin position="147"/>
        <end position="176"/>
    </location>
</feature>
<feature type="transmembrane region" description="Helical" evidence="1">
    <location>
        <begin position="61"/>
        <end position="83"/>
    </location>
</feature>
<dbReference type="Proteomes" id="UP000198734">
    <property type="component" value="Unassembled WGS sequence"/>
</dbReference>
<evidence type="ECO:0000259" key="2">
    <source>
        <dbReference type="Pfam" id="PF02517"/>
    </source>
</evidence>
<feature type="transmembrane region" description="Helical" evidence="1">
    <location>
        <begin position="182"/>
        <end position="202"/>
    </location>
</feature>
<accession>A0A1I5WSB6</accession>
<keyword evidence="1" id="KW-1133">Transmembrane helix</keyword>
<name>A0A1I5WSB6_9BACI</name>
<organism evidence="3 4">
    <name type="scientific">Psychrobacillus psychrotolerans</name>
    <dbReference type="NCBI Taxonomy" id="126156"/>
    <lineage>
        <taxon>Bacteria</taxon>
        <taxon>Bacillati</taxon>
        <taxon>Bacillota</taxon>
        <taxon>Bacilli</taxon>
        <taxon>Bacillales</taxon>
        <taxon>Bacillaceae</taxon>
        <taxon>Psychrobacillus</taxon>
    </lineage>
</organism>
<keyword evidence="4" id="KW-1185">Reference proteome</keyword>
<feature type="transmembrane region" description="Helical" evidence="1">
    <location>
        <begin position="106"/>
        <end position="127"/>
    </location>
</feature>
<dbReference type="GO" id="GO:0080120">
    <property type="term" value="P:CAAX-box protein maturation"/>
    <property type="evidence" value="ECO:0007669"/>
    <property type="project" value="UniProtKB-ARBA"/>
</dbReference>
<dbReference type="Pfam" id="PF02517">
    <property type="entry name" value="Rce1-like"/>
    <property type="match status" value="1"/>
</dbReference>
<keyword evidence="1" id="KW-0472">Membrane</keyword>